<dbReference type="InterPro" id="IPR015943">
    <property type="entry name" value="WD40/YVTN_repeat-like_dom_sf"/>
</dbReference>
<name>A0A017SS79_ASPRC</name>
<keyword evidence="9" id="KW-1185">Reference proteome</keyword>
<proteinExistence type="inferred from homology"/>
<dbReference type="STRING" id="1388766.A0A017SS79"/>
<feature type="region of interest" description="Disordered" evidence="7">
    <location>
        <begin position="159"/>
        <end position="179"/>
    </location>
</feature>
<dbReference type="SUPFAM" id="SSF50978">
    <property type="entry name" value="WD40 repeat-like"/>
    <property type="match status" value="1"/>
</dbReference>
<dbReference type="GO" id="GO:0005730">
    <property type="term" value="C:nucleolus"/>
    <property type="evidence" value="ECO:0007669"/>
    <property type="project" value="UniProtKB-SubCell"/>
</dbReference>
<dbReference type="AlphaFoldDB" id="A0A017SS79"/>
<dbReference type="PANTHER" id="PTHR44019:SF20">
    <property type="entry name" value="WD REPEAT-CONTAINING PROTEIN 55"/>
    <property type="match status" value="1"/>
</dbReference>
<feature type="compositionally biased region" description="Basic and acidic residues" evidence="7">
    <location>
        <begin position="163"/>
        <end position="172"/>
    </location>
</feature>
<sequence length="411" mass="43775">MFDTVCTLPLSADLFAQALHPREPVVSVGLSTGHVQTFRLPSDEVDSDDNDVASNSSSRNGKGHIDTMWRTRRHKGSCRTLGFGIDGETLYSAGTDGLVKAAKAETGVVENKIAIPTEKDGSVDAPTVVHALSPQTLLLATDSSALHLYDLRKPYSSVSARPEQSHHPHDDYISSLTPLPASDTSTSGFSKQWISTGGTTLAVTDLRRGVMMRSEDQEEELISSTYISGLPSSGSSRGEKVIIGGSSGVLTLWEKGAWDDQDERIYVDRSGSEGETLEAISVVPDDLGKGKMVAVGVGTGVVKFVGIGPNKVVSSVMHDETEGVVGLGFDAEGRMVSGGGQVVKVWHEALNVEDSGDVDMMGSDSEGSNDDSEDDSDRESRSGDKSRRKRKKAKGKDRKGGQQIMAFDGLD</sequence>
<dbReference type="EMBL" id="KK088411">
    <property type="protein sequence ID" value="EYE99641.1"/>
    <property type="molecule type" value="Genomic_DNA"/>
</dbReference>
<dbReference type="InterPro" id="IPR036322">
    <property type="entry name" value="WD40_repeat_dom_sf"/>
</dbReference>
<protein>
    <recommendedName>
        <fullName evidence="5">WD repeat-containing protein JIP5</fullName>
    </recommendedName>
    <alternativeName>
        <fullName evidence="6">WD repeat-containing protein jip5</fullName>
    </alternativeName>
</protein>
<feature type="compositionally biased region" description="Basic residues" evidence="7">
    <location>
        <begin position="386"/>
        <end position="397"/>
    </location>
</feature>
<accession>A0A017SS79</accession>
<evidence type="ECO:0000256" key="7">
    <source>
        <dbReference type="SAM" id="MobiDB-lite"/>
    </source>
</evidence>
<dbReference type="Gene3D" id="2.130.10.10">
    <property type="entry name" value="YVTN repeat-like/Quinoprotein amine dehydrogenase"/>
    <property type="match status" value="1"/>
</dbReference>
<evidence type="ECO:0000256" key="1">
    <source>
        <dbReference type="ARBA" id="ARBA00004604"/>
    </source>
</evidence>
<evidence type="ECO:0000256" key="5">
    <source>
        <dbReference type="ARBA" id="ARBA00039238"/>
    </source>
</evidence>
<keyword evidence="4" id="KW-0677">Repeat</keyword>
<reference evidence="9" key="1">
    <citation type="journal article" date="2014" name="Nat. Commun.">
        <title>Genomic adaptations of the halophilic Dead Sea filamentous fungus Eurotium rubrum.</title>
        <authorList>
            <person name="Kis-Papo T."/>
            <person name="Weig A.R."/>
            <person name="Riley R."/>
            <person name="Persoh D."/>
            <person name="Salamov A."/>
            <person name="Sun H."/>
            <person name="Lipzen A."/>
            <person name="Wasser S.P."/>
            <person name="Rambold G."/>
            <person name="Grigoriev I.V."/>
            <person name="Nevo E."/>
        </authorList>
    </citation>
    <scope>NUCLEOTIDE SEQUENCE [LARGE SCALE GENOMIC DNA]</scope>
    <source>
        <strain evidence="9">CBS 135680</strain>
    </source>
</reference>
<comment type="subcellular location">
    <subcellularLocation>
        <location evidence="1">Nucleus</location>
        <location evidence="1">Nucleolus</location>
    </subcellularLocation>
</comment>
<feature type="region of interest" description="Disordered" evidence="7">
    <location>
        <begin position="354"/>
        <end position="411"/>
    </location>
</feature>
<comment type="similarity">
    <text evidence="2">Belongs to the WD repeat WDR55 family.</text>
</comment>
<dbReference type="Proteomes" id="UP000019804">
    <property type="component" value="Unassembled WGS sequence"/>
</dbReference>
<organism evidence="8 9">
    <name type="scientific">Aspergillus ruber (strain CBS 135680)</name>
    <dbReference type="NCBI Taxonomy" id="1388766"/>
    <lineage>
        <taxon>Eukaryota</taxon>
        <taxon>Fungi</taxon>
        <taxon>Dikarya</taxon>
        <taxon>Ascomycota</taxon>
        <taxon>Pezizomycotina</taxon>
        <taxon>Eurotiomycetes</taxon>
        <taxon>Eurotiomycetidae</taxon>
        <taxon>Eurotiales</taxon>
        <taxon>Aspergillaceae</taxon>
        <taxon>Aspergillus</taxon>
        <taxon>Aspergillus subgen. Aspergillus</taxon>
    </lineage>
</organism>
<dbReference type="PANTHER" id="PTHR44019">
    <property type="entry name" value="WD REPEAT-CONTAINING PROTEIN 55"/>
    <property type="match status" value="1"/>
</dbReference>
<feature type="compositionally biased region" description="Acidic residues" evidence="7">
    <location>
        <begin position="367"/>
        <end position="377"/>
    </location>
</feature>
<gene>
    <name evidence="8" type="ORF">EURHEDRAFT_407627</name>
</gene>
<evidence type="ECO:0000256" key="4">
    <source>
        <dbReference type="ARBA" id="ARBA00022737"/>
    </source>
</evidence>
<dbReference type="InterPro" id="IPR050505">
    <property type="entry name" value="WDR55/POC1"/>
</dbReference>
<keyword evidence="3" id="KW-0853">WD repeat</keyword>
<evidence type="ECO:0000313" key="9">
    <source>
        <dbReference type="Proteomes" id="UP000019804"/>
    </source>
</evidence>
<dbReference type="RefSeq" id="XP_040643329.1">
    <property type="nucleotide sequence ID" value="XM_040780610.1"/>
</dbReference>
<evidence type="ECO:0000256" key="6">
    <source>
        <dbReference type="ARBA" id="ARBA00039514"/>
    </source>
</evidence>
<dbReference type="GeneID" id="63695734"/>
<evidence type="ECO:0000256" key="2">
    <source>
        <dbReference type="ARBA" id="ARBA00007625"/>
    </source>
</evidence>
<dbReference type="OrthoDB" id="2288928at2759"/>
<dbReference type="HOGENOM" id="CLU_052691_0_0_1"/>
<feature type="region of interest" description="Disordered" evidence="7">
    <location>
        <begin position="39"/>
        <end position="65"/>
    </location>
</feature>
<evidence type="ECO:0000256" key="3">
    <source>
        <dbReference type="ARBA" id="ARBA00022574"/>
    </source>
</evidence>
<evidence type="ECO:0000313" key="8">
    <source>
        <dbReference type="EMBL" id="EYE99641.1"/>
    </source>
</evidence>